<keyword evidence="1" id="KW-0472">Membrane</keyword>
<dbReference type="RefSeq" id="WP_043406893.1">
    <property type="nucleotide sequence ID" value="NZ_JPMI01000270.1"/>
</dbReference>
<feature type="transmembrane region" description="Helical" evidence="1">
    <location>
        <begin position="105"/>
        <end position="138"/>
    </location>
</feature>
<feature type="transmembrane region" description="Helical" evidence="1">
    <location>
        <begin position="51"/>
        <end position="71"/>
    </location>
</feature>
<gene>
    <name evidence="2" type="ORF">Q664_37875</name>
</gene>
<dbReference type="EMBL" id="JPMI01000270">
    <property type="protein sequence ID" value="KFA88952.1"/>
    <property type="molecule type" value="Genomic_DNA"/>
</dbReference>
<comment type="caution">
    <text evidence="2">The sequence shown here is derived from an EMBL/GenBank/DDBJ whole genome shotgun (WGS) entry which is preliminary data.</text>
</comment>
<dbReference type="AlphaFoldDB" id="A0A084SKG7"/>
<evidence type="ECO:0000313" key="2">
    <source>
        <dbReference type="EMBL" id="KFA88952.1"/>
    </source>
</evidence>
<protein>
    <recommendedName>
        <fullName evidence="4">DUF4956 domain-containing protein</fullName>
    </recommendedName>
</protein>
<dbReference type="InterPro" id="IPR032531">
    <property type="entry name" value="DUF4956"/>
</dbReference>
<dbReference type="Pfam" id="PF16316">
    <property type="entry name" value="DUF4956"/>
    <property type="match status" value="1"/>
</dbReference>
<name>A0A084SKG7_9BACT</name>
<evidence type="ECO:0008006" key="4">
    <source>
        <dbReference type="Google" id="ProtNLM"/>
    </source>
</evidence>
<accession>A0A084SKG7</accession>
<keyword evidence="1" id="KW-0812">Transmembrane</keyword>
<proteinExistence type="predicted"/>
<evidence type="ECO:0000313" key="3">
    <source>
        <dbReference type="Proteomes" id="UP000028547"/>
    </source>
</evidence>
<reference evidence="2 3" key="1">
    <citation type="submission" date="2014-07" db="EMBL/GenBank/DDBJ databases">
        <title>Draft Genome Sequence of Gephyronic Acid Producer, Cystobacter violaceus Strain Cb vi76.</title>
        <authorList>
            <person name="Stevens D.C."/>
            <person name="Young J."/>
            <person name="Carmichael R."/>
            <person name="Tan J."/>
            <person name="Taylor R.E."/>
        </authorList>
    </citation>
    <scope>NUCLEOTIDE SEQUENCE [LARGE SCALE GENOMIC DNA]</scope>
    <source>
        <strain evidence="2 3">Cb vi76</strain>
    </source>
</reference>
<keyword evidence="1" id="KW-1133">Transmembrane helix</keyword>
<dbReference type="Proteomes" id="UP000028547">
    <property type="component" value="Unassembled WGS sequence"/>
</dbReference>
<evidence type="ECO:0000256" key="1">
    <source>
        <dbReference type="SAM" id="Phobius"/>
    </source>
</evidence>
<sequence>MPPPDALTQASSVSPHILPTLEALLRFSLALVLGSLLAYRPWRRWMPNVPAPVLSTVHTQLLIAVAGAVMTTVIGDSMSRAFGLVGLGGFIRFRSGIKDPRDAAVMFVLIGVGMACGLGAFQIALVATFFLGAVLMILDTTARNDTQWVKLSLDLDDVGAALPPLRALHPGARVVTLEQAPSALSGTAVVEIAMPQRMDGFELLQAVRGALPGVRSASIDPG</sequence>
<feature type="transmembrane region" description="Helical" evidence="1">
    <location>
        <begin position="20"/>
        <end position="39"/>
    </location>
</feature>
<organism evidence="2 3">
    <name type="scientific">Archangium violaceum Cb vi76</name>
    <dbReference type="NCBI Taxonomy" id="1406225"/>
    <lineage>
        <taxon>Bacteria</taxon>
        <taxon>Pseudomonadati</taxon>
        <taxon>Myxococcota</taxon>
        <taxon>Myxococcia</taxon>
        <taxon>Myxococcales</taxon>
        <taxon>Cystobacterineae</taxon>
        <taxon>Archangiaceae</taxon>
        <taxon>Archangium</taxon>
    </lineage>
</organism>